<sequence>MNNFLARFGKWTYNNKFKVLLSWVVILIVFIGSLVAMGSHFNTNLKISGVPSTDVQSVLKKEFNQSVDAGTMNIVVQNKQDDSIQSQADKKRINAAVKQIKADYQDNIKTITSPYDSQIISEDKTTGIISITFKKEASNVSKSVVNDIQKITNDKVKSNNLKVAYSGNVMQDYDIGGTSEVIGILIAFVLLIVLFKSFITAGLPIITAIVGLVSGLIVVMLGTNIFSIASVAQTLSIMISLAVGIDYALFILHRFIGELKTSRQNELHKTGKVISEDEAMAVTLSSAGSSVLFAGITVIIALVGLSLVGIDFLTQMGIAAAVGVVFAVLSAVTLLPALISLLHKFVKPSDKVVKSTKTKKDGFMTKSIVNHPIIMVILGVIVLGAFMIPVSHMRLGMPFDGALPKNTTQRQAYEMTADKFGDGYNATLVGVVKLDTSNSDAQNKKILTKTTDHIAKMDNVKMLAPVVDEAAVAKYKSPAMQDKIKADGQKYVQAKMMDLMKSNPTAGQAEQQQVIQKATQEYQAKATAEAKKAAISDVPAQISKDKKYALVIVMPKTNTASAKTEKLAQKINGYSDSLQKSDNTKITLTGTNAVNIDISEKLNNAIPMFTGIVMILAFVLLMFMFKSFIIPLMAIIGFGLSLFASLGLTTMIMQDGLFNISEKAPILAFLPVIVIGIIFGLAMDYEVFMVSRIREVYITTGDNKRAVKAGLQESGPVIITAALIMIAVFGSFALVQDPTIKAIGISLASGILFDAFFVRLIIIPATIKIFGKANWYFPGANYHNRFKD</sequence>
<dbReference type="Proteomes" id="UP001596158">
    <property type="component" value="Unassembled WGS sequence"/>
</dbReference>
<evidence type="ECO:0000256" key="6">
    <source>
        <dbReference type="SAM" id="Phobius"/>
    </source>
</evidence>
<feature type="transmembrane region" description="Helical" evidence="6">
    <location>
        <begin position="290"/>
        <end position="310"/>
    </location>
</feature>
<accession>A0ABW1RVH6</accession>
<feature type="transmembrane region" description="Helical" evidence="6">
    <location>
        <begin position="363"/>
        <end position="388"/>
    </location>
</feature>
<keyword evidence="3 6" id="KW-0812">Transmembrane</keyword>
<keyword evidence="9" id="KW-1185">Reference proteome</keyword>
<feature type="transmembrane region" description="Helical" evidence="6">
    <location>
        <begin position="181"/>
        <end position="199"/>
    </location>
</feature>
<dbReference type="RefSeq" id="WP_042492352.1">
    <property type="nucleotide sequence ID" value="NZ_BJDT01000001.1"/>
</dbReference>
<feature type="domain" description="SSD" evidence="7">
    <location>
        <begin position="217"/>
        <end position="341"/>
    </location>
</feature>
<name>A0ABW1RVH6_9LACO</name>
<dbReference type="Pfam" id="PF03176">
    <property type="entry name" value="MMPL"/>
    <property type="match status" value="2"/>
</dbReference>
<feature type="transmembrane region" description="Helical" evidence="6">
    <location>
        <begin position="316"/>
        <end position="342"/>
    </location>
</feature>
<feature type="transmembrane region" description="Helical" evidence="6">
    <location>
        <begin position="206"/>
        <end position="229"/>
    </location>
</feature>
<protein>
    <submittedName>
        <fullName evidence="8">MMPL family transporter</fullName>
    </submittedName>
</protein>
<keyword evidence="5 6" id="KW-0472">Membrane</keyword>
<dbReference type="PANTHER" id="PTHR33406:SF13">
    <property type="entry name" value="MEMBRANE PROTEIN YDFJ"/>
    <property type="match status" value="1"/>
</dbReference>
<feature type="transmembrane region" description="Helical" evidence="6">
    <location>
        <begin position="666"/>
        <end position="685"/>
    </location>
</feature>
<evidence type="ECO:0000256" key="2">
    <source>
        <dbReference type="ARBA" id="ARBA00022475"/>
    </source>
</evidence>
<organism evidence="8 9">
    <name type="scientific">Weissella sagaensis</name>
    <dbReference type="NCBI Taxonomy" id="2559928"/>
    <lineage>
        <taxon>Bacteria</taxon>
        <taxon>Bacillati</taxon>
        <taxon>Bacillota</taxon>
        <taxon>Bacilli</taxon>
        <taxon>Lactobacillales</taxon>
        <taxon>Lactobacillaceae</taxon>
        <taxon>Weissella</taxon>
    </lineage>
</organism>
<dbReference type="InterPro" id="IPR050545">
    <property type="entry name" value="Mycobact_MmpL"/>
</dbReference>
<evidence type="ECO:0000256" key="1">
    <source>
        <dbReference type="ARBA" id="ARBA00004651"/>
    </source>
</evidence>
<feature type="transmembrane region" description="Helical" evidence="6">
    <location>
        <begin position="605"/>
        <end position="625"/>
    </location>
</feature>
<dbReference type="SUPFAM" id="SSF82866">
    <property type="entry name" value="Multidrug efflux transporter AcrB transmembrane domain"/>
    <property type="match status" value="2"/>
</dbReference>
<evidence type="ECO:0000256" key="4">
    <source>
        <dbReference type="ARBA" id="ARBA00022989"/>
    </source>
</evidence>
<dbReference type="EMBL" id="JBHSSG010000013">
    <property type="protein sequence ID" value="MFC6179448.1"/>
    <property type="molecule type" value="Genomic_DNA"/>
</dbReference>
<evidence type="ECO:0000313" key="9">
    <source>
        <dbReference type="Proteomes" id="UP001596158"/>
    </source>
</evidence>
<keyword evidence="4 6" id="KW-1133">Transmembrane helix</keyword>
<evidence type="ECO:0000256" key="5">
    <source>
        <dbReference type="ARBA" id="ARBA00023136"/>
    </source>
</evidence>
<dbReference type="InterPro" id="IPR004869">
    <property type="entry name" value="MMPL_dom"/>
</dbReference>
<dbReference type="Gene3D" id="1.20.1640.10">
    <property type="entry name" value="Multidrug efflux transporter AcrB transmembrane domain"/>
    <property type="match status" value="2"/>
</dbReference>
<gene>
    <name evidence="8" type="ORF">ACFQGR_08675</name>
</gene>
<dbReference type="PROSITE" id="PS50156">
    <property type="entry name" value="SSD"/>
    <property type="match status" value="1"/>
</dbReference>
<evidence type="ECO:0000313" key="8">
    <source>
        <dbReference type="EMBL" id="MFC6179448.1"/>
    </source>
</evidence>
<dbReference type="InterPro" id="IPR000731">
    <property type="entry name" value="SSD"/>
</dbReference>
<keyword evidence="2" id="KW-1003">Cell membrane</keyword>
<feature type="transmembrane region" description="Helical" evidence="6">
    <location>
        <begin position="714"/>
        <end position="734"/>
    </location>
</feature>
<comment type="caution">
    <text evidence="8">The sequence shown here is derived from an EMBL/GenBank/DDBJ whole genome shotgun (WGS) entry which is preliminary data.</text>
</comment>
<feature type="transmembrane region" description="Helical" evidence="6">
    <location>
        <begin position="632"/>
        <end position="654"/>
    </location>
</feature>
<reference evidence="9" key="1">
    <citation type="journal article" date="2019" name="Int. J. Syst. Evol. Microbiol.">
        <title>The Global Catalogue of Microorganisms (GCM) 10K type strain sequencing project: providing services to taxonomists for standard genome sequencing and annotation.</title>
        <authorList>
            <consortium name="The Broad Institute Genomics Platform"/>
            <consortium name="The Broad Institute Genome Sequencing Center for Infectious Disease"/>
            <person name="Wu L."/>
            <person name="Ma J."/>
        </authorList>
    </citation>
    <scope>NUCLEOTIDE SEQUENCE [LARGE SCALE GENOMIC DNA]</scope>
    <source>
        <strain evidence="9">CCM 8924</strain>
    </source>
</reference>
<evidence type="ECO:0000256" key="3">
    <source>
        <dbReference type="ARBA" id="ARBA00022692"/>
    </source>
</evidence>
<feature type="transmembrane region" description="Helical" evidence="6">
    <location>
        <begin position="235"/>
        <end position="256"/>
    </location>
</feature>
<evidence type="ECO:0000259" key="7">
    <source>
        <dbReference type="PROSITE" id="PS50156"/>
    </source>
</evidence>
<comment type="subcellular location">
    <subcellularLocation>
        <location evidence="1">Cell membrane</location>
        <topology evidence="1">Multi-pass membrane protein</topology>
    </subcellularLocation>
</comment>
<feature type="transmembrane region" description="Helical" evidence="6">
    <location>
        <begin position="20"/>
        <end position="41"/>
    </location>
</feature>
<dbReference type="PANTHER" id="PTHR33406">
    <property type="entry name" value="MEMBRANE PROTEIN MJ1562-RELATED"/>
    <property type="match status" value="1"/>
</dbReference>
<proteinExistence type="predicted"/>